<dbReference type="EMBL" id="SLWM01000010">
    <property type="protein sequence ID" value="TCO19369.1"/>
    <property type="molecule type" value="Genomic_DNA"/>
</dbReference>
<evidence type="ECO:0000256" key="1">
    <source>
        <dbReference type="SAM" id="MobiDB-lite"/>
    </source>
</evidence>
<evidence type="ECO:0000313" key="2">
    <source>
        <dbReference type="EMBL" id="TCO19369.1"/>
    </source>
</evidence>
<proteinExistence type="predicted"/>
<organism evidence="2 3">
    <name type="scientific">Kribbella orskensis</name>
    <dbReference type="NCBI Taxonomy" id="2512216"/>
    <lineage>
        <taxon>Bacteria</taxon>
        <taxon>Bacillati</taxon>
        <taxon>Actinomycetota</taxon>
        <taxon>Actinomycetes</taxon>
        <taxon>Propionibacteriales</taxon>
        <taxon>Kribbellaceae</taxon>
        <taxon>Kribbella</taxon>
    </lineage>
</organism>
<sequence>MEAPVTGPLCGQFSAQYFDLGPSLTFSRPSRIPLNRGELNRTRHPPALDLSTIRNLASLTLSSRNRLSRFCFHSDQTLLSFLLSSGQRDLPLVIRSGQRNPPLVLGGSDGLLLLAVGGRQCFPGQLFRGGQGLACVVFDGCGAFCFTGQLYFGGLACGDRVLSLLPGGSQSFGGFQGLARSCIRPLDSLGALLGSTLSGGDALPGPVFSARPGFLGSDPGSLSLGNLGVSSLDSSHSSRLNLIQSRRHSIECSRQCVYRPADRVQVLPQPLRIQPEGAASGVEPERSQRLPLSPRHLRTGPPALPPRIPAETPRPPALQSRPRQLRAALAVSAPSSVLTHARERRS</sequence>
<gene>
    <name evidence="2" type="ORF">EV644_1109</name>
</gene>
<dbReference type="Proteomes" id="UP000295818">
    <property type="component" value="Unassembled WGS sequence"/>
</dbReference>
<reference evidence="2 3" key="1">
    <citation type="journal article" date="2015" name="Stand. Genomic Sci.">
        <title>Genomic Encyclopedia of Bacterial and Archaeal Type Strains, Phase III: the genomes of soil and plant-associated and newly described type strains.</title>
        <authorList>
            <person name="Whitman W.B."/>
            <person name="Woyke T."/>
            <person name="Klenk H.P."/>
            <person name="Zhou Y."/>
            <person name="Lilburn T.G."/>
            <person name="Beck B.J."/>
            <person name="De Vos P."/>
            <person name="Vandamme P."/>
            <person name="Eisen J.A."/>
            <person name="Garrity G."/>
            <person name="Hugenholtz P."/>
            <person name="Kyrpides N.C."/>
        </authorList>
    </citation>
    <scope>NUCLEOTIDE SEQUENCE [LARGE SCALE GENOMIC DNA]</scope>
    <source>
        <strain evidence="2 3">VKM Ac-2538</strain>
    </source>
</reference>
<evidence type="ECO:0000313" key="3">
    <source>
        <dbReference type="Proteomes" id="UP000295818"/>
    </source>
</evidence>
<comment type="caution">
    <text evidence="2">The sequence shown here is derived from an EMBL/GenBank/DDBJ whole genome shotgun (WGS) entry which is preliminary data.</text>
</comment>
<accession>A0ABY2BG48</accession>
<name>A0ABY2BG48_9ACTN</name>
<feature type="compositionally biased region" description="Pro residues" evidence="1">
    <location>
        <begin position="302"/>
        <end position="316"/>
    </location>
</feature>
<keyword evidence="3" id="KW-1185">Reference proteome</keyword>
<protein>
    <submittedName>
        <fullName evidence="2">Uncharacterized protein</fullName>
    </submittedName>
</protein>
<feature type="region of interest" description="Disordered" evidence="1">
    <location>
        <begin position="275"/>
        <end position="325"/>
    </location>
</feature>